<name>A0A4Z0MEP9_9BACT</name>
<evidence type="ECO:0000256" key="1">
    <source>
        <dbReference type="ARBA" id="ARBA00004651"/>
    </source>
</evidence>
<evidence type="ECO:0000256" key="5">
    <source>
        <dbReference type="ARBA" id="ARBA00023136"/>
    </source>
</evidence>
<organism evidence="8 9">
    <name type="scientific">Hymenobacter wooponensis</name>
    <dbReference type="NCBI Taxonomy" id="1525360"/>
    <lineage>
        <taxon>Bacteria</taxon>
        <taxon>Pseudomonadati</taxon>
        <taxon>Bacteroidota</taxon>
        <taxon>Cytophagia</taxon>
        <taxon>Cytophagales</taxon>
        <taxon>Hymenobacteraceae</taxon>
        <taxon>Hymenobacter</taxon>
    </lineage>
</organism>
<sequence>MNKLAPYITRLAFTTPLLALTLVMSSCSRYNANGGLATWGYVLLALDVLALFDVFRQPWSIGKKILWAAIIFFFPLGGLIIYYLFAGRGKAS</sequence>
<evidence type="ECO:0000256" key="4">
    <source>
        <dbReference type="ARBA" id="ARBA00022989"/>
    </source>
</evidence>
<dbReference type="InterPro" id="IPR027379">
    <property type="entry name" value="CLS_N"/>
</dbReference>
<reference evidence="8 9" key="1">
    <citation type="submission" date="2019-04" db="EMBL/GenBank/DDBJ databases">
        <authorList>
            <person name="Feng G."/>
            <person name="Zhang J."/>
            <person name="Zhu H."/>
        </authorList>
    </citation>
    <scope>NUCLEOTIDE SEQUENCE [LARGE SCALE GENOMIC DNA]</scope>
    <source>
        <strain evidence="8 9">JCM 19491</strain>
    </source>
</reference>
<feature type="transmembrane region" description="Helical" evidence="6">
    <location>
        <begin position="66"/>
        <end position="85"/>
    </location>
</feature>
<dbReference type="AlphaFoldDB" id="A0A4Z0MEP9"/>
<evidence type="ECO:0000313" key="8">
    <source>
        <dbReference type="EMBL" id="TGD77994.1"/>
    </source>
</evidence>
<dbReference type="PROSITE" id="PS51257">
    <property type="entry name" value="PROKAR_LIPOPROTEIN"/>
    <property type="match status" value="1"/>
</dbReference>
<keyword evidence="2" id="KW-1003">Cell membrane</keyword>
<dbReference type="EMBL" id="SRKZ01000007">
    <property type="protein sequence ID" value="TGD77994.1"/>
    <property type="molecule type" value="Genomic_DNA"/>
</dbReference>
<gene>
    <name evidence="8" type="ORF">EU557_22160</name>
</gene>
<evidence type="ECO:0000259" key="7">
    <source>
        <dbReference type="Pfam" id="PF13396"/>
    </source>
</evidence>
<evidence type="ECO:0000256" key="2">
    <source>
        <dbReference type="ARBA" id="ARBA00022475"/>
    </source>
</evidence>
<dbReference type="GO" id="GO:0005886">
    <property type="term" value="C:plasma membrane"/>
    <property type="evidence" value="ECO:0007669"/>
    <property type="project" value="UniProtKB-SubCell"/>
</dbReference>
<keyword evidence="4 6" id="KW-1133">Transmembrane helix</keyword>
<comment type="subcellular location">
    <subcellularLocation>
        <location evidence="1">Cell membrane</location>
        <topology evidence="1">Multi-pass membrane protein</topology>
    </subcellularLocation>
</comment>
<dbReference type="Pfam" id="PF13396">
    <property type="entry name" value="PLDc_N"/>
    <property type="match status" value="1"/>
</dbReference>
<accession>A0A4Z0MEP9</accession>
<evidence type="ECO:0000256" key="6">
    <source>
        <dbReference type="SAM" id="Phobius"/>
    </source>
</evidence>
<keyword evidence="9" id="KW-1185">Reference proteome</keyword>
<evidence type="ECO:0000313" key="9">
    <source>
        <dbReference type="Proteomes" id="UP000298284"/>
    </source>
</evidence>
<proteinExistence type="predicted"/>
<feature type="domain" description="Cardiolipin synthase N-terminal" evidence="7">
    <location>
        <begin position="45"/>
        <end position="85"/>
    </location>
</feature>
<dbReference type="RefSeq" id="WP_135532667.1">
    <property type="nucleotide sequence ID" value="NZ_SRKZ01000007.1"/>
</dbReference>
<protein>
    <submittedName>
        <fullName evidence="8">PLDc_N domain-containing protein</fullName>
    </submittedName>
</protein>
<evidence type="ECO:0000256" key="3">
    <source>
        <dbReference type="ARBA" id="ARBA00022692"/>
    </source>
</evidence>
<comment type="caution">
    <text evidence="8">The sequence shown here is derived from an EMBL/GenBank/DDBJ whole genome shotgun (WGS) entry which is preliminary data.</text>
</comment>
<keyword evidence="5 6" id="KW-0472">Membrane</keyword>
<feature type="transmembrane region" description="Helical" evidence="6">
    <location>
        <begin position="37"/>
        <end position="54"/>
    </location>
</feature>
<dbReference type="Proteomes" id="UP000298284">
    <property type="component" value="Unassembled WGS sequence"/>
</dbReference>
<keyword evidence="3 6" id="KW-0812">Transmembrane</keyword>